<reference evidence="2 3" key="1">
    <citation type="journal article" date="2019" name="Sci. Rep.">
        <title>Orb-weaving spider Araneus ventricosus genome elucidates the spidroin gene catalogue.</title>
        <authorList>
            <person name="Kono N."/>
            <person name="Nakamura H."/>
            <person name="Ohtoshi R."/>
            <person name="Moran D.A.P."/>
            <person name="Shinohara A."/>
            <person name="Yoshida Y."/>
            <person name="Fujiwara M."/>
            <person name="Mori M."/>
            <person name="Tomita M."/>
            <person name="Arakawa K."/>
        </authorList>
    </citation>
    <scope>NUCLEOTIDE SEQUENCE [LARGE SCALE GENOMIC DNA]</scope>
</reference>
<dbReference type="EMBL" id="BGPR01005433">
    <property type="protein sequence ID" value="GBN10136.1"/>
    <property type="molecule type" value="Genomic_DNA"/>
</dbReference>
<name>A0A4Y2L962_ARAVE</name>
<organism evidence="2 3">
    <name type="scientific">Araneus ventricosus</name>
    <name type="common">Orbweaver spider</name>
    <name type="synonym">Epeira ventricosa</name>
    <dbReference type="NCBI Taxonomy" id="182803"/>
    <lineage>
        <taxon>Eukaryota</taxon>
        <taxon>Metazoa</taxon>
        <taxon>Ecdysozoa</taxon>
        <taxon>Arthropoda</taxon>
        <taxon>Chelicerata</taxon>
        <taxon>Arachnida</taxon>
        <taxon>Araneae</taxon>
        <taxon>Araneomorphae</taxon>
        <taxon>Entelegynae</taxon>
        <taxon>Araneoidea</taxon>
        <taxon>Araneidae</taxon>
        <taxon>Araneus</taxon>
    </lineage>
</organism>
<keyword evidence="3" id="KW-1185">Reference proteome</keyword>
<evidence type="ECO:0000313" key="2">
    <source>
        <dbReference type="EMBL" id="GBN10136.1"/>
    </source>
</evidence>
<feature type="compositionally biased region" description="Polar residues" evidence="1">
    <location>
        <begin position="1"/>
        <end position="19"/>
    </location>
</feature>
<protein>
    <submittedName>
        <fullName evidence="2">Uncharacterized protein</fullName>
    </submittedName>
</protein>
<sequence length="227" mass="25428">MPTNNITNVDQESATNTPSARPAPKIPTLFTRTSHTLYVNPNCDFHNLEVAYSKQSKLISLPELRFSGLISKKTSTPLRILHHQVITQENKPCYIFITFRPAEAELTTFRILPSVNRAVFTMTDSSVPSALNELTANKKMNGTVNELNELFAEVSIKQSRILSTHVSVKPPALRGARKDGSFCKAEVLSEENKVEKREPCLSLVTNIILRLQGNEINKQCYEGQETK</sequence>
<dbReference type="Proteomes" id="UP000499080">
    <property type="component" value="Unassembled WGS sequence"/>
</dbReference>
<proteinExistence type="predicted"/>
<feature type="region of interest" description="Disordered" evidence="1">
    <location>
        <begin position="1"/>
        <end position="25"/>
    </location>
</feature>
<comment type="caution">
    <text evidence="2">The sequence shown here is derived from an EMBL/GenBank/DDBJ whole genome shotgun (WGS) entry which is preliminary data.</text>
</comment>
<evidence type="ECO:0000256" key="1">
    <source>
        <dbReference type="SAM" id="MobiDB-lite"/>
    </source>
</evidence>
<accession>A0A4Y2L962</accession>
<gene>
    <name evidence="2" type="ORF">AVEN_4845_1</name>
</gene>
<dbReference type="AlphaFoldDB" id="A0A4Y2L962"/>
<evidence type="ECO:0000313" key="3">
    <source>
        <dbReference type="Proteomes" id="UP000499080"/>
    </source>
</evidence>